<dbReference type="GO" id="GO:0016301">
    <property type="term" value="F:kinase activity"/>
    <property type="evidence" value="ECO:0007669"/>
    <property type="project" value="UniProtKB-KW"/>
</dbReference>
<evidence type="ECO:0000256" key="4">
    <source>
        <dbReference type="ARBA" id="ARBA00022679"/>
    </source>
</evidence>
<evidence type="ECO:0000256" key="2">
    <source>
        <dbReference type="ARBA" id="ARBA00012438"/>
    </source>
</evidence>
<dbReference type="InterPro" id="IPR050482">
    <property type="entry name" value="Sensor_HK_TwoCompSys"/>
</dbReference>
<keyword evidence="4" id="KW-0808">Transferase</keyword>
<comment type="caution">
    <text evidence="12">The sequence shown here is derived from an EMBL/GenBank/DDBJ whole genome shotgun (WGS) entry which is preliminary data.</text>
</comment>
<evidence type="ECO:0000259" key="11">
    <source>
        <dbReference type="Pfam" id="PF07730"/>
    </source>
</evidence>
<keyword evidence="5" id="KW-0547">Nucleotide-binding</keyword>
<evidence type="ECO:0000256" key="9">
    <source>
        <dbReference type="SAM" id="Phobius"/>
    </source>
</evidence>
<keyword evidence="3" id="KW-0597">Phosphoprotein</keyword>
<dbReference type="RefSeq" id="WP_319974812.1">
    <property type="nucleotide sequence ID" value="NZ_JAXAVU010000004.1"/>
</dbReference>
<keyword evidence="9" id="KW-1133">Transmembrane helix</keyword>
<dbReference type="Pfam" id="PF07730">
    <property type="entry name" value="HisKA_3"/>
    <property type="match status" value="1"/>
</dbReference>
<dbReference type="EC" id="2.7.13.3" evidence="2"/>
<evidence type="ECO:0000256" key="5">
    <source>
        <dbReference type="ARBA" id="ARBA00022741"/>
    </source>
</evidence>
<evidence type="ECO:0000256" key="3">
    <source>
        <dbReference type="ARBA" id="ARBA00022553"/>
    </source>
</evidence>
<dbReference type="CDD" id="cd16917">
    <property type="entry name" value="HATPase_UhpB-NarQ-NarX-like"/>
    <property type="match status" value="1"/>
</dbReference>
<evidence type="ECO:0000259" key="10">
    <source>
        <dbReference type="Pfam" id="PF02518"/>
    </source>
</evidence>
<keyword evidence="9" id="KW-0472">Membrane</keyword>
<evidence type="ECO:0000256" key="8">
    <source>
        <dbReference type="ARBA" id="ARBA00023012"/>
    </source>
</evidence>
<keyword evidence="8" id="KW-0902">Two-component regulatory system</keyword>
<sequence length="395" mass="40926">MTAGGQPARRSVFVAEVAVLLVATVVDAVQVSGGDGPRGVLGPLFTVVVPYAGTAAAILAVLRRRFPRRVELLAGAVMGLSLLSTAAAGFVEQVAAQPPLTEVLAVLLLAAAGCRRLPPARAAVLAVAACVTVVLAPIVRYGLDYPAALFPVAAALAWGAALALGLILRDADARHRRELERIRTEDRLQLARDLHDLVAHHVTGIVVRTRAAQALAANPAAPAQDPAEVYDQIEHAAAEALTATRGLVGVLRSDEPLPSPSLVLGDVVRAAAGEEVAVHVGDDVEALPLPPRVSVALHRVLLEALTNSRRHARATVVRVTARSDEDGLVLEIDNDGVPDGVAAQGGHGVLGMTERMAELGGELAAGPHGHDGWRVTARLPLGPDDDPSDTVPRGI</sequence>
<name>A0ABU4UTQ7_9PSEU</name>
<reference evidence="12 13" key="1">
    <citation type="submission" date="2023-11" db="EMBL/GenBank/DDBJ databases">
        <title>Lentzea sokolovensis, sp. nov., Lentzea kristufkii, sp. nov., and Lentzea miocenensis, sp. nov., rare actinobacteria from Sokolov Coal Basin, Miocene lacustrine sediment, Czech Republic.</title>
        <authorList>
            <person name="Lara A."/>
            <person name="Kotroba L."/>
            <person name="Nouioui I."/>
            <person name="Neumann-Schaal M."/>
            <person name="Mast Y."/>
            <person name="Chronakova A."/>
        </authorList>
    </citation>
    <scope>NUCLEOTIDE SEQUENCE [LARGE SCALE GENOMIC DNA]</scope>
    <source>
        <strain evidence="12 13">BCCO 10_0061</strain>
    </source>
</reference>
<evidence type="ECO:0000256" key="1">
    <source>
        <dbReference type="ARBA" id="ARBA00000085"/>
    </source>
</evidence>
<dbReference type="SUPFAM" id="SSF55874">
    <property type="entry name" value="ATPase domain of HSP90 chaperone/DNA topoisomerase II/histidine kinase"/>
    <property type="match status" value="1"/>
</dbReference>
<feature type="transmembrane region" description="Helical" evidence="9">
    <location>
        <begin position="44"/>
        <end position="63"/>
    </location>
</feature>
<gene>
    <name evidence="12" type="ORF">SK854_10425</name>
</gene>
<keyword evidence="7" id="KW-0067">ATP-binding</keyword>
<accession>A0ABU4UTQ7</accession>
<feature type="domain" description="Signal transduction histidine kinase subgroup 3 dimerisation and phosphoacceptor" evidence="11">
    <location>
        <begin position="187"/>
        <end position="254"/>
    </location>
</feature>
<dbReference type="PANTHER" id="PTHR24421:SF10">
    <property type="entry name" value="NITRATE_NITRITE SENSOR PROTEIN NARQ"/>
    <property type="match status" value="1"/>
</dbReference>
<proteinExistence type="predicted"/>
<dbReference type="InterPro" id="IPR011712">
    <property type="entry name" value="Sig_transdc_His_kin_sub3_dim/P"/>
</dbReference>
<feature type="transmembrane region" description="Helical" evidence="9">
    <location>
        <begin position="96"/>
        <end position="115"/>
    </location>
</feature>
<dbReference type="Pfam" id="PF02518">
    <property type="entry name" value="HATPase_c"/>
    <property type="match status" value="1"/>
</dbReference>
<dbReference type="InterPro" id="IPR003594">
    <property type="entry name" value="HATPase_dom"/>
</dbReference>
<organism evidence="12 13">
    <name type="scientific">Lentzea sokolovensis</name>
    <dbReference type="NCBI Taxonomy" id="3095429"/>
    <lineage>
        <taxon>Bacteria</taxon>
        <taxon>Bacillati</taxon>
        <taxon>Actinomycetota</taxon>
        <taxon>Actinomycetes</taxon>
        <taxon>Pseudonocardiales</taxon>
        <taxon>Pseudonocardiaceae</taxon>
        <taxon>Lentzea</taxon>
    </lineage>
</organism>
<keyword evidence="6 12" id="KW-0418">Kinase</keyword>
<reference evidence="12 13" key="2">
    <citation type="submission" date="2023-11" db="EMBL/GenBank/DDBJ databases">
        <authorList>
            <person name="Lara A.C."/>
            <person name="Chronakova A."/>
        </authorList>
    </citation>
    <scope>NUCLEOTIDE SEQUENCE [LARGE SCALE GENOMIC DNA]</scope>
    <source>
        <strain evidence="12 13">BCCO 10_0061</strain>
    </source>
</reference>
<dbReference type="Gene3D" id="3.30.565.10">
    <property type="entry name" value="Histidine kinase-like ATPase, C-terminal domain"/>
    <property type="match status" value="1"/>
</dbReference>
<dbReference type="Gene3D" id="1.20.5.1930">
    <property type="match status" value="1"/>
</dbReference>
<dbReference type="Proteomes" id="UP001285352">
    <property type="component" value="Unassembled WGS sequence"/>
</dbReference>
<evidence type="ECO:0000313" key="12">
    <source>
        <dbReference type="EMBL" id="MDX8142532.1"/>
    </source>
</evidence>
<evidence type="ECO:0000313" key="13">
    <source>
        <dbReference type="Proteomes" id="UP001285352"/>
    </source>
</evidence>
<feature type="transmembrane region" description="Helical" evidence="9">
    <location>
        <begin position="70"/>
        <end position="90"/>
    </location>
</feature>
<keyword evidence="9" id="KW-0812">Transmembrane</keyword>
<keyword evidence="13" id="KW-1185">Reference proteome</keyword>
<dbReference type="PANTHER" id="PTHR24421">
    <property type="entry name" value="NITRATE/NITRITE SENSOR PROTEIN NARX-RELATED"/>
    <property type="match status" value="1"/>
</dbReference>
<feature type="transmembrane region" description="Helical" evidence="9">
    <location>
        <begin position="122"/>
        <end position="143"/>
    </location>
</feature>
<dbReference type="InterPro" id="IPR036890">
    <property type="entry name" value="HATPase_C_sf"/>
</dbReference>
<feature type="transmembrane region" description="Helical" evidence="9">
    <location>
        <begin position="149"/>
        <end position="168"/>
    </location>
</feature>
<evidence type="ECO:0000256" key="6">
    <source>
        <dbReference type="ARBA" id="ARBA00022777"/>
    </source>
</evidence>
<comment type="catalytic activity">
    <reaction evidence="1">
        <text>ATP + protein L-histidine = ADP + protein N-phospho-L-histidine.</text>
        <dbReference type="EC" id="2.7.13.3"/>
    </reaction>
</comment>
<feature type="domain" description="Histidine kinase/HSP90-like ATPase" evidence="10">
    <location>
        <begin position="294"/>
        <end position="382"/>
    </location>
</feature>
<dbReference type="EMBL" id="JAXAVU010000004">
    <property type="protein sequence ID" value="MDX8142532.1"/>
    <property type="molecule type" value="Genomic_DNA"/>
</dbReference>
<evidence type="ECO:0000256" key="7">
    <source>
        <dbReference type="ARBA" id="ARBA00022840"/>
    </source>
</evidence>
<protein>
    <recommendedName>
        <fullName evidence="2">histidine kinase</fullName>
        <ecNumber evidence="2">2.7.13.3</ecNumber>
    </recommendedName>
</protein>